<name>S3C7L0_OPHP1</name>
<dbReference type="AlphaFoldDB" id="S3C7L0"/>
<keyword evidence="8" id="KW-1185">Reference proteome</keyword>
<dbReference type="InterPro" id="IPR011989">
    <property type="entry name" value="ARM-like"/>
</dbReference>
<feature type="compositionally biased region" description="Polar residues" evidence="6">
    <location>
        <begin position="73"/>
        <end position="88"/>
    </location>
</feature>
<dbReference type="SMART" id="SM00185">
    <property type="entry name" value="ARM"/>
    <property type="match status" value="4"/>
</dbReference>
<reference evidence="7 8" key="1">
    <citation type="journal article" date="2013" name="BMC Genomics">
        <title>The genome and transcriptome of the pine saprophyte Ophiostoma piceae, and a comparison with the bark beetle-associated pine pathogen Grosmannia clavigera.</title>
        <authorList>
            <person name="Haridas S."/>
            <person name="Wang Y."/>
            <person name="Lim L."/>
            <person name="Massoumi Alamouti S."/>
            <person name="Jackman S."/>
            <person name="Docking R."/>
            <person name="Robertson G."/>
            <person name="Birol I."/>
            <person name="Bohlmann J."/>
            <person name="Breuil C."/>
        </authorList>
    </citation>
    <scope>NUCLEOTIDE SEQUENCE [LARGE SCALE GENOMIC DNA]</scope>
    <source>
        <strain evidence="7 8">UAMH 11346</strain>
    </source>
</reference>
<gene>
    <name evidence="7" type="ORF">F503_04389</name>
</gene>
<feature type="region of interest" description="Disordered" evidence="6">
    <location>
        <begin position="380"/>
        <end position="429"/>
    </location>
</feature>
<dbReference type="GO" id="GO:0005737">
    <property type="term" value="C:cytoplasm"/>
    <property type="evidence" value="ECO:0007669"/>
    <property type="project" value="UniProtKB-SubCell"/>
</dbReference>
<dbReference type="OrthoDB" id="5559898at2759"/>
<feature type="compositionally biased region" description="Low complexity" evidence="6">
    <location>
        <begin position="404"/>
        <end position="417"/>
    </location>
</feature>
<feature type="region of interest" description="Disordered" evidence="6">
    <location>
        <begin position="553"/>
        <end position="616"/>
    </location>
</feature>
<dbReference type="GO" id="GO:0043161">
    <property type="term" value="P:proteasome-mediated ubiquitin-dependent protein catabolic process"/>
    <property type="evidence" value="ECO:0007669"/>
    <property type="project" value="TreeGrafter"/>
</dbReference>
<dbReference type="InterPro" id="IPR016024">
    <property type="entry name" value="ARM-type_fold"/>
</dbReference>
<evidence type="ECO:0000256" key="4">
    <source>
        <dbReference type="ARBA" id="ARBA00022737"/>
    </source>
</evidence>
<sequence length="1238" mass="132693">MVLLSQNVAILDRLLAAQSFAAQSEALRALKNETVGHVMKKEKWVELGVLRPIVRVLLPERPSNWQHLADATTARSGAHSRQPSTVSPPDNLAADDLAHLQALELLGIFASGGPRFLAPLNAAGALPAILDYIDPDVNHPRLVYAALRTLSTLINTAQLISVSPLAPSPISLTTLADAVLAPSHIHAFYDIIVAAPRAWWTESITNTAITIISSLCITDVRHQVALTKAGILDALAVKIASYVVLRGQVVPGADLAAEKEGLRDAIPGPATHLLDVAGVFNAVAAILGDSRLHTCMLLSAPSILAIFPQLDFESSSSDIHAAWKAINTGGFGGLDHNSMGALDYLLPALPAQQQYPPLYGRVSTTTNKAPNHLSSTGLARWGMLPRQQRQSQQLPRAAGASKLSASPPANGSNAASGVGTHSFAEGLGEDSESPMIPWLVDLVRSTTGRERLTAASVLTSIYKAGFATKTSRESAMAILIVPLLLRMLESSSRENDDEKALATQQMITETAISVLARLVANNDVLQKAAVDGKAIQTLAKLLKESYEPVPVHISPRPWNPTPTSSANPTRTGTPVASMRSTGVGAGRPGQANAEDNMEDGPVGGETRGSDGPSNSYSYDHPYMLQMSRTLGPKGQNALLAHRIRLREAILKALTALLATKYDYQKAFVEQDAMLYIVASLSPTPSKPRNNTNDGGSDKIDLSINPDEIGTDIKCDPEYGRNPVGVLVAACNCVRMLSRSIAIMRTTLEDAGVAAPIYRLLRHTSTSVQIASTAVVCNLVTETSPMRERYIKSGIMDELCTHAHSQTSAIRLNALWALKHLVDGVGPAVKKACLEQLGSGWLLRLIDYDSESDSATSSFHEAADNFRGIPSDSFATQPSADVRMDEDVEMGQSDGEHKDKEFDDDENGGNDINSHGQAAASVTAGKMPWTATPVVSAGAGTTSSLQRARFPQTSHERSRTGRLRQAEAKIAALRDLEQNAQRRSVHDDILIQEQGLHFIRNLIGLGSVLPVAAPSPGSPVAAHTLRPSDSSESSSAAVPAAVVTAGGSSAIVRDPTNDATEMIDYLFNEFGQDQFFAMLLHKVRPRLRPLRFSTRSADGPASLPFMDTRAVGRDVPRMQAPRAKVIEAVVYILVHIAAGVVRHRQIVVAQTELMRTLMGQFTSRDKDVRVALCHLVSNLTWRDSTADTMGAQQRGLELKKLGAGAHLEHLLTDGELDVREQAKMAADQLGLKDSNKELT</sequence>
<proteinExistence type="predicted"/>
<organism evidence="7 8">
    <name type="scientific">Ophiostoma piceae (strain UAMH 11346)</name>
    <name type="common">Sap stain fungus</name>
    <dbReference type="NCBI Taxonomy" id="1262450"/>
    <lineage>
        <taxon>Eukaryota</taxon>
        <taxon>Fungi</taxon>
        <taxon>Dikarya</taxon>
        <taxon>Ascomycota</taxon>
        <taxon>Pezizomycotina</taxon>
        <taxon>Sordariomycetes</taxon>
        <taxon>Sordariomycetidae</taxon>
        <taxon>Ophiostomatales</taxon>
        <taxon>Ophiostomataceae</taxon>
        <taxon>Ophiostoma</taxon>
    </lineage>
</organism>
<feature type="compositionally biased region" description="Polar residues" evidence="6">
    <location>
        <begin position="561"/>
        <end position="580"/>
    </location>
</feature>
<evidence type="ECO:0000256" key="6">
    <source>
        <dbReference type="SAM" id="MobiDB-lite"/>
    </source>
</evidence>
<dbReference type="EMBL" id="KE148148">
    <property type="protein sequence ID" value="EPE08802.1"/>
    <property type="molecule type" value="Genomic_DNA"/>
</dbReference>
<dbReference type="SUPFAM" id="SSF48371">
    <property type="entry name" value="ARM repeat"/>
    <property type="match status" value="3"/>
</dbReference>
<dbReference type="OMA" id="TIGHDQR"/>
<keyword evidence="4" id="KW-0677">Repeat</keyword>
<evidence type="ECO:0000256" key="5">
    <source>
        <dbReference type="ARBA" id="ARBA00023242"/>
    </source>
</evidence>
<keyword evidence="3" id="KW-0963">Cytoplasm</keyword>
<dbReference type="InterPro" id="IPR000225">
    <property type="entry name" value="Armadillo"/>
</dbReference>
<dbReference type="VEuPathDB" id="FungiDB:F503_04389"/>
<dbReference type="Gene3D" id="1.25.10.10">
    <property type="entry name" value="Leucine-rich Repeat Variant"/>
    <property type="match status" value="4"/>
</dbReference>
<evidence type="ECO:0000256" key="3">
    <source>
        <dbReference type="ARBA" id="ARBA00022490"/>
    </source>
</evidence>
<dbReference type="Proteomes" id="UP000016923">
    <property type="component" value="Unassembled WGS sequence"/>
</dbReference>
<dbReference type="GO" id="GO:0005634">
    <property type="term" value="C:nucleus"/>
    <property type="evidence" value="ECO:0007669"/>
    <property type="project" value="UniProtKB-SubCell"/>
</dbReference>
<dbReference type="STRING" id="1262450.S3C7L0"/>
<feature type="compositionally biased region" description="Basic and acidic residues" evidence="6">
    <location>
        <begin position="953"/>
        <end position="962"/>
    </location>
</feature>
<evidence type="ECO:0000313" key="8">
    <source>
        <dbReference type="Proteomes" id="UP000016923"/>
    </source>
</evidence>
<feature type="region of interest" description="Disordered" evidence="6">
    <location>
        <begin position="71"/>
        <end position="90"/>
    </location>
</feature>
<dbReference type="PANTHER" id="PTHR15651">
    <property type="entry name" value="ARMADILLO REPEAT-CONTAINING PROTEIN 8"/>
    <property type="match status" value="1"/>
</dbReference>
<evidence type="ECO:0000256" key="2">
    <source>
        <dbReference type="ARBA" id="ARBA00004496"/>
    </source>
</evidence>
<keyword evidence="5" id="KW-0539">Nucleus</keyword>
<feature type="region of interest" description="Disordered" evidence="6">
    <location>
        <begin position="887"/>
        <end position="962"/>
    </location>
</feature>
<feature type="compositionally biased region" description="Low complexity" evidence="6">
    <location>
        <begin position="384"/>
        <end position="396"/>
    </location>
</feature>
<evidence type="ECO:0000313" key="7">
    <source>
        <dbReference type="EMBL" id="EPE08802.1"/>
    </source>
</evidence>
<protein>
    <submittedName>
        <fullName evidence="7">Armadillo repeat protein</fullName>
    </submittedName>
</protein>
<comment type="subcellular location">
    <subcellularLocation>
        <location evidence="2">Cytoplasm</location>
    </subcellularLocation>
    <subcellularLocation>
        <location evidence="1">Nucleus</location>
    </subcellularLocation>
</comment>
<accession>S3C7L0</accession>
<dbReference type="GO" id="GO:0034657">
    <property type="term" value="C:GID complex"/>
    <property type="evidence" value="ECO:0007669"/>
    <property type="project" value="TreeGrafter"/>
</dbReference>
<dbReference type="InterPro" id="IPR038739">
    <property type="entry name" value="ARMC8/Vid28"/>
</dbReference>
<dbReference type="PANTHER" id="PTHR15651:SF7">
    <property type="entry name" value="ARMADILLO REPEAT-CONTAINING PROTEIN 8"/>
    <property type="match status" value="1"/>
</dbReference>
<evidence type="ECO:0000256" key="1">
    <source>
        <dbReference type="ARBA" id="ARBA00004123"/>
    </source>
</evidence>
<dbReference type="HOGENOM" id="CLU_002741_2_0_1"/>
<dbReference type="eggNOG" id="KOG1293">
    <property type="taxonomic scope" value="Eukaryota"/>
</dbReference>